<evidence type="ECO:0000256" key="2">
    <source>
        <dbReference type="ARBA" id="ARBA00022448"/>
    </source>
</evidence>
<evidence type="ECO:0000256" key="1">
    <source>
        <dbReference type="ARBA" id="ARBA00004651"/>
    </source>
</evidence>
<name>A0A327NVX1_9BACT</name>
<feature type="transmembrane region" description="Helical" evidence="8">
    <location>
        <begin position="79"/>
        <end position="101"/>
    </location>
</feature>
<keyword evidence="7 8" id="KW-0472">Membrane</keyword>
<accession>A0A327NVX1</accession>
<dbReference type="InterPro" id="IPR036458">
    <property type="entry name" value="Na:dicarbo_symporter_sf"/>
</dbReference>
<feature type="transmembrane region" description="Helical" evidence="8">
    <location>
        <begin position="45"/>
        <end position="67"/>
    </location>
</feature>
<evidence type="ECO:0000256" key="4">
    <source>
        <dbReference type="ARBA" id="ARBA00022692"/>
    </source>
</evidence>
<evidence type="ECO:0000256" key="3">
    <source>
        <dbReference type="ARBA" id="ARBA00022475"/>
    </source>
</evidence>
<evidence type="ECO:0000256" key="8">
    <source>
        <dbReference type="SAM" id="Phobius"/>
    </source>
</evidence>
<evidence type="ECO:0000256" key="6">
    <source>
        <dbReference type="ARBA" id="ARBA00022989"/>
    </source>
</evidence>
<feature type="transmembrane region" description="Helical" evidence="8">
    <location>
        <begin position="149"/>
        <end position="169"/>
    </location>
</feature>
<keyword evidence="6 8" id="KW-1133">Transmembrane helix</keyword>
<keyword evidence="2" id="KW-0813">Transport</keyword>
<dbReference type="PRINTS" id="PR00173">
    <property type="entry name" value="EDTRNSPORT"/>
</dbReference>
<keyword evidence="5" id="KW-0769">Symport</keyword>
<dbReference type="GO" id="GO:0015293">
    <property type="term" value="F:symporter activity"/>
    <property type="evidence" value="ECO:0007669"/>
    <property type="project" value="UniProtKB-KW"/>
</dbReference>
<dbReference type="GO" id="GO:0006835">
    <property type="term" value="P:dicarboxylic acid transport"/>
    <property type="evidence" value="ECO:0007669"/>
    <property type="project" value="TreeGrafter"/>
</dbReference>
<feature type="transmembrane region" description="Helical" evidence="8">
    <location>
        <begin position="7"/>
        <end position="25"/>
    </location>
</feature>
<dbReference type="Proteomes" id="UP000249016">
    <property type="component" value="Unassembled WGS sequence"/>
</dbReference>
<comment type="subcellular location">
    <subcellularLocation>
        <location evidence="1">Cell membrane</location>
        <topology evidence="1">Multi-pass membrane protein</topology>
    </subcellularLocation>
</comment>
<protein>
    <submittedName>
        <fullName evidence="9">Dicarboxylate/amino acid:cation symporter</fullName>
    </submittedName>
</protein>
<dbReference type="SUPFAM" id="SSF118215">
    <property type="entry name" value="Proton glutamate symport protein"/>
    <property type="match status" value="1"/>
</dbReference>
<organism evidence="9 10">
    <name type="scientific">Spirosoma telluris</name>
    <dbReference type="NCBI Taxonomy" id="2183553"/>
    <lineage>
        <taxon>Bacteria</taxon>
        <taxon>Pseudomonadati</taxon>
        <taxon>Bacteroidota</taxon>
        <taxon>Cytophagia</taxon>
        <taxon>Cytophagales</taxon>
        <taxon>Cytophagaceae</taxon>
        <taxon>Spirosoma</taxon>
    </lineage>
</organism>
<feature type="transmembrane region" description="Helical" evidence="8">
    <location>
        <begin position="190"/>
        <end position="212"/>
    </location>
</feature>
<dbReference type="Pfam" id="PF00375">
    <property type="entry name" value="SDF"/>
    <property type="match status" value="1"/>
</dbReference>
<dbReference type="PANTHER" id="PTHR42865:SF7">
    <property type="entry name" value="PROTON_GLUTAMATE-ASPARTATE SYMPORTER"/>
    <property type="match status" value="1"/>
</dbReference>
<reference evidence="9 10" key="1">
    <citation type="submission" date="2018-06" db="EMBL/GenBank/DDBJ databases">
        <title>Spirosoma sp. HMF3257 Genome sequencing and assembly.</title>
        <authorList>
            <person name="Kang H."/>
            <person name="Cha I."/>
            <person name="Kim H."/>
            <person name="Kang J."/>
            <person name="Joh K."/>
        </authorList>
    </citation>
    <scope>NUCLEOTIDE SEQUENCE [LARGE SCALE GENOMIC DNA]</scope>
    <source>
        <strain evidence="9 10">HMF3257</strain>
    </source>
</reference>
<proteinExistence type="predicted"/>
<evidence type="ECO:0000313" key="9">
    <source>
        <dbReference type="EMBL" id="RAI78166.1"/>
    </source>
</evidence>
<evidence type="ECO:0000256" key="7">
    <source>
        <dbReference type="ARBA" id="ARBA00023136"/>
    </source>
</evidence>
<keyword evidence="3" id="KW-1003">Cell membrane</keyword>
<dbReference type="RefSeq" id="WP_111349682.1">
    <property type="nucleotide sequence ID" value="NZ_QLII01000001.1"/>
</dbReference>
<sequence>MKLPNLTTRIFLGMVLGIAIGYFFPDTGSGFSGTDLNILSKIFLRLIKMIIGPLVFATLVVGIAKLGDFGTVGRIGLKTLAYFYFATILSLVVGLLVVNIMRPGEVMNIPQLPAKGTDVGVEAHKMSFNGFIEHIVPTSFIDALATNEILQIVVFSIFFGIAVGSVGAHGKVMIKALDALSHIMFKITSYVMAFAPFGVLGAIAAIVAQQGLGILGGYVYLILCFFGGLLFFIFVVLATICVVVGIPYIALLKEIRSAVILSFSTASSEASFPQTIEALRRFGCSERIISFVLPLGYSFNLDGSMLYMTFATAFIAQAYHVPLSLEQQITMMLTLMITSKGIAGVPRASLVVIAGTMSLFNLPIEGLALLLGIDQVLDMGRSATSVAGNAVATCVISKWEGEFRTQPIETDEVTA</sequence>
<evidence type="ECO:0000313" key="10">
    <source>
        <dbReference type="Proteomes" id="UP000249016"/>
    </source>
</evidence>
<dbReference type="Gene3D" id="1.10.3860.10">
    <property type="entry name" value="Sodium:dicarboxylate symporter"/>
    <property type="match status" value="1"/>
</dbReference>
<dbReference type="FunFam" id="1.10.3860.10:FF:000001">
    <property type="entry name" value="C4-dicarboxylate transport protein"/>
    <property type="match status" value="1"/>
</dbReference>
<dbReference type="PANTHER" id="PTHR42865">
    <property type="entry name" value="PROTON/GLUTAMATE-ASPARTATE SYMPORTER"/>
    <property type="match status" value="1"/>
</dbReference>
<keyword evidence="4 8" id="KW-0812">Transmembrane</keyword>
<evidence type="ECO:0000256" key="5">
    <source>
        <dbReference type="ARBA" id="ARBA00022847"/>
    </source>
</evidence>
<feature type="transmembrane region" description="Helical" evidence="8">
    <location>
        <begin position="218"/>
        <end position="251"/>
    </location>
</feature>
<dbReference type="OrthoDB" id="9768885at2"/>
<dbReference type="AlphaFoldDB" id="A0A327NVX1"/>
<dbReference type="GO" id="GO:0005886">
    <property type="term" value="C:plasma membrane"/>
    <property type="evidence" value="ECO:0007669"/>
    <property type="project" value="UniProtKB-SubCell"/>
</dbReference>
<keyword evidence="10" id="KW-1185">Reference proteome</keyword>
<dbReference type="InterPro" id="IPR001991">
    <property type="entry name" value="Na-dicarboxylate_symporter"/>
</dbReference>
<gene>
    <name evidence="9" type="ORF">HMF3257_36080</name>
</gene>
<comment type="caution">
    <text evidence="9">The sequence shown here is derived from an EMBL/GenBank/DDBJ whole genome shotgun (WGS) entry which is preliminary data.</text>
</comment>
<dbReference type="EMBL" id="QLII01000001">
    <property type="protein sequence ID" value="RAI78166.1"/>
    <property type="molecule type" value="Genomic_DNA"/>
</dbReference>